<accession>A0A8D5UEQ6</accession>
<dbReference type="Proteomes" id="UP000677436">
    <property type="component" value="Chromosome"/>
</dbReference>
<dbReference type="PRINTS" id="PR01035">
    <property type="entry name" value="TCRTETA"/>
</dbReference>
<keyword evidence="11" id="KW-1185">Reference proteome</keyword>
<feature type="transmembrane region" description="Helical" evidence="8">
    <location>
        <begin position="223"/>
        <end position="241"/>
    </location>
</feature>
<evidence type="ECO:0000256" key="4">
    <source>
        <dbReference type="ARBA" id="ARBA00022475"/>
    </source>
</evidence>
<dbReference type="InterPro" id="IPR001958">
    <property type="entry name" value="Tet-R_TetA/multi-R_MdtG-like"/>
</dbReference>
<protein>
    <recommendedName>
        <fullName evidence="8">Bcr/CflA family efflux transporter</fullName>
    </recommendedName>
</protein>
<feature type="transmembrane region" description="Helical" evidence="8">
    <location>
        <begin position="352"/>
        <end position="371"/>
    </location>
</feature>
<feature type="transmembrane region" description="Helical" evidence="8">
    <location>
        <begin position="143"/>
        <end position="161"/>
    </location>
</feature>
<sequence length="401" mass="41786">MDAVNTKPQTMTPSHRFGIAALLGMLTALGPLSIDMYLPALPALANDLHTSTSLAQLSLTACLLGLAFGQLLVGPISDIRGRRTPLITSLVVYASASILCALVPSIWALILLRFAQGMAGSGGIVIARAIVRDLYSGSEIARFFSLLMLVNGLAPILAPVIGGQLLRITSWHGVFLVLGILSIAILLTVAFKLPETLPSQYRSEGSLKQTFSTFRGLIKDREFMGFAWSQGLVMAAMFAYISGSPFVLQNIFGVSPQGFSLFFAVNAIGLILASQITGRLVGRISKTKLLTVGIVYAAIGGTALLTAILLGVGLVGIIPSLFIVVSSVGIVVTTCFSLAMQSQAQSAGSASALLGVIPFVMGAMVAPLVGVGGSDTAIPMGIVIASCNIGALLSYFVLVRR</sequence>
<feature type="transmembrane region" description="Helical" evidence="8">
    <location>
        <begin position="173"/>
        <end position="193"/>
    </location>
</feature>
<organism evidence="10 11">
    <name type="scientific">Polycladomyces abyssicola</name>
    <dbReference type="NCBI Taxonomy" id="1125966"/>
    <lineage>
        <taxon>Bacteria</taxon>
        <taxon>Bacillati</taxon>
        <taxon>Bacillota</taxon>
        <taxon>Bacilli</taxon>
        <taxon>Bacillales</taxon>
        <taxon>Thermoactinomycetaceae</taxon>
        <taxon>Polycladomyces</taxon>
    </lineage>
</organism>
<evidence type="ECO:0000256" key="8">
    <source>
        <dbReference type="RuleBase" id="RU365088"/>
    </source>
</evidence>
<dbReference type="KEGG" id="pabs:JIR001_07320"/>
<dbReference type="InterPro" id="IPR020846">
    <property type="entry name" value="MFS_dom"/>
</dbReference>
<keyword evidence="4 8" id="KW-1003">Cell membrane</keyword>
<dbReference type="RefSeq" id="WP_212774250.1">
    <property type="nucleotide sequence ID" value="NZ_AP024601.1"/>
</dbReference>
<dbReference type="PANTHER" id="PTHR23502">
    <property type="entry name" value="MAJOR FACILITATOR SUPERFAMILY"/>
    <property type="match status" value="1"/>
</dbReference>
<feature type="transmembrane region" description="Helical" evidence="8">
    <location>
        <begin position="317"/>
        <end position="340"/>
    </location>
</feature>
<gene>
    <name evidence="10" type="ORF">JIR001_07320</name>
</gene>
<evidence type="ECO:0000256" key="6">
    <source>
        <dbReference type="ARBA" id="ARBA00022989"/>
    </source>
</evidence>
<evidence type="ECO:0000259" key="9">
    <source>
        <dbReference type="PROSITE" id="PS50850"/>
    </source>
</evidence>
<feature type="transmembrane region" description="Helical" evidence="8">
    <location>
        <begin position="261"/>
        <end position="282"/>
    </location>
</feature>
<evidence type="ECO:0000256" key="1">
    <source>
        <dbReference type="ARBA" id="ARBA00004651"/>
    </source>
</evidence>
<keyword evidence="3 8" id="KW-0813">Transport</keyword>
<dbReference type="InterPro" id="IPR036259">
    <property type="entry name" value="MFS_trans_sf"/>
</dbReference>
<keyword evidence="7 8" id="KW-0472">Membrane</keyword>
<dbReference type="EMBL" id="AP024601">
    <property type="protein sequence ID" value="BCU80949.1"/>
    <property type="molecule type" value="Genomic_DNA"/>
</dbReference>
<evidence type="ECO:0000313" key="11">
    <source>
        <dbReference type="Proteomes" id="UP000677436"/>
    </source>
</evidence>
<dbReference type="GO" id="GO:0005886">
    <property type="term" value="C:plasma membrane"/>
    <property type="evidence" value="ECO:0007669"/>
    <property type="project" value="UniProtKB-SubCell"/>
</dbReference>
<dbReference type="CDD" id="cd17320">
    <property type="entry name" value="MFS_MdfA_MDR_like"/>
    <property type="match status" value="1"/>
</dbReference>
<dbReference type="PANTHER" id="PTHR23502:SF132">
    <property type="entry name" value="POLYAMINE TRANSPORTER 2-RELATED"/>
    <property type="match status" value="1"/>
</dbReference>
<comment type="subcellular location">
    <subcellularLocation>
        <location evidence="1 8">Cell membrane</location>
        <topology evidence="1 8">Multi-pass membrane protein</topology>
    </subcellularLocation>
</comment>
<feature type="transmembrane region" description="Helical" evidence="8">
    <location>
        <begin position="289"/>
        <end position="311"/>
    </location>
</feature>
<dbReference type="SUPFAM" id="SSF103473">
    <property type="entry name" value="MFS general substrate transporter"/>
    <property type="match status" value="1"/>
</dbReference>
<evidence type="ECO:0000256" key="2">
    <source>
        <dbReference type="ARBA" id="ARBA00006236"/>
    </source>
</evidence>
<dbReference type="PROSITE" id="PS50850">
    <property type="entry name" value="MFS"/>
    <property type="match status" value="1"/>
</dbReference>
<evidence type="ECO:0000256" key="3">
    <source>
        <dbReference type="ARBA" id="ARBA00022448"/>
    </source>
</evidence>
<feature type="transmembrane region" description="Helical" evidence="8">
    <location>
        <begin position="114"/>
        <end position="131"/>
    </location>
</feature>
<dbReference type="Pfam" id="PF07690">
    <property type="entry name" value="MFS_1"/>
    <property type="match status" value="1"/>
</dbReference>
<dbReference type="FunFam" id="1.20.1720.10:FF:000005">
    <property type="entry name" value="Bcr/CflA family efflux transporter"/>
    <property type="match status" value="1"/>
</dbReference>
<name>A0A8D5UEQ6_9BACL</name>
<feature type="transmembrane region" description="Helical" evidence="8">
    <location>
        <begin position="54"/>
        <end position="74"/>
    </location>
</feature>
<dbReference type="InterPro" id="IPR011701">
    <property type="entry name" value="MFS"/>
</dbReference>
<dbReference type="GO" id="GO:1990961">
    <property type="term" value="P:xenobiotic detoxification by transmembrane export across the plasma membrane"/>
    <property type="evidence" value="ECO:0007669"/>
    <property type="project" value="InterPro"/>
</dbReference>
<dbReference type="GO" id="GO:0042910">
    <property type="term" value="F:xenobiotic transmembrane transporter activity"/>
    <property type="evidence" value="ECO:0007669"/>
    <property type="project" value="InterPro"/>
</dbReference>
<evidence type="ECO:0000256" key="5">
    <source>
        <dbReference type="ARBA" id="ARBA00022692"/>
    </source>
</evidence>
<proteinExistence type="inferred from homology"/>
<feature type="transmembrane region" description="Helical" evidence="8">
    <location>
        <begin position="17"/>
        <end position="34"/>
    </location>
</feature>
<dbReference type="InterPro" id="IPR004812">
    <property type="entry name" value="Efflux_drug-R_Bcr/CmlA"/>
</dbReference>
<comment type="similarity">
    <text evidence="2 8">Belongs to the major facilitator superfamily. Bcr/CmlA family.</text>
</comment>
<dbReference type="NCBIfam" id="TIGR00710">
    <property type="entry name" value="efflux_Bcr_CflA"/>
    <property type="match status" value="1"/>
</dbReference>
<feature type="transmembrane region" description="Helical" evidence="8">
    <location>
        <begin position="86"/>
        <end position="108"/>
    </location>
</feature>
<dbReference type="AlphaFoldDB" id="A0A8D5UEQ6"/>
<reference evidence="10" key="1">
    <citation type="journal article" date="2013" name="Int. J. Syst. Evol. Microbiol.">
        <title>Polycladomyces abyssicola gen. nov., sp. nov., a thermophilic filamentous bacterium isolated from hemipelagic sediment.</title>
        <authorList>
            <person name="Tsubouchi T."/>
            <person name="Shimane Y."/>
            <person name="Mori K."/>
            <person name="Usui K."/>
            <person name="Hiraki T."/>
            <person name="Tame A."/>
            <person name="Uematsu K."/>
            <person name="Maruyama T."/>
            <person name="Hatada Y."/>
        </authorList>
    </citation>
    <scope>NUCLEOTIDE SEQUENCE</scope>
    <source>
        <strain evidence="10">JIR-001</strain>
    </source>
</reference>
<keyword evidence="5 8" id="KW-0812">Transmembrane</keyword>
<keyword evidence="6 8" id="KW-1133">Transmembrane helix</keyword>
<evidence type="ECO:0000313" key="10">
    <source>
        <dbReference type="EMBL" id="BCU80949.1"/>
    </source>
</evidence>
<feature type="transmembrane region" description="Helical" evidence="8">
    <location>
        <begin position="377"/>
        <end position="398"/>
    </location>
</feature>
<evidence type="ECO:0000256" key="7">
    <source>
        <dbReference type="ARBA" id="ARBA00023136"/>
    </source>
</evidence>
<reference evidence="10" key="2">
    <citation type="journal article" date="2021" name="Microbiol. Resour. Announc.">
        <title>Complete Genome Sequence of Polycladomyces abyssicola JIR-001T, Isolated from Hemipelagic Sediment in Deep Seawater.</title>
        <authorList>
            <person name="Tsubouchi T."/>
            <person name="Kaneko Y."/>
        </authorList>
    </citation>
    <scope>NUCLEOTIDE SEQUENCE</scope>
    <source>
        <strain evidence="10">JIR-001</strain>
    </source>
</reference>
<feature type="domain" description="Major facilitator superfamily (MFS) profile" evidence="9">
    <location>
        <begin position="16"/>
        <end position="401"/>
    </location>
</feature>
<dbReference type="Gene3D" id="1.20.1720.10">
    <property type="entry name" value="Multidrug resistance protein D"/>
    <property type="match status" value="1"/>
</dbReference>